<sequence>KGIKDRFNERLEDNITSNEFTVIVQRLQELYDQLIRINEKENEFWSPALLIWSISTLISLILNIYNMVLLFNIRDIEQQLSVHLRTYISIGAIILIILKSESIVRM</sequence>
<keyword evidence="1" id="KW-1133">Transmembrane helix</keyword>
<dbReference type="EMBL" id="JABFTP020000083">
    <property type="protein sequence ID" value="KAL3275939.1"/>
    <property type="molecule type" value="Genomic_DNA"/>
</dbReference>
<reference evidence="2 3" key="1">
    <citation type="journal article" date="2021" name="BMC Biol.">
        <title>Horizontally acquired antibacterial genes associated with adaptive radiation of ladybird beetles.</title>
        <authorList>
            <person name="Li H.S."/>
            <person name="Tang X.F."/>
            <person name="Huang Y.H."/>
            <person name="Xu Z.Y."/>
            <person name="Chen M.L."/>
            <person name="Du X.Y."/>
            <person name="Qiu B.Y."/>
            <person name="Chen P.T."/>
            <person name="Zhang W."/>
            <person name="Slipinski A."/>
            <person name="Escalona H.E."/>
            <person name="Waterhouse R.M."/>
            <person name="Zwick A."/>
            <person name="Pang H."/>
        </authorList>
    </citation>
    <scope>NUCLEOTIDE SEQUENCE [LARGE SCALE GENOMIC DNA]</scope>
    <source>
        <strain evidence="2">SYSU2018</strain>
    </source>
</reference>
<protein>
    <submittedName>
        <fullName evidence="2">Uncharacterized protein</fullName>
    </submittedName>
</protein>
<keyword evidence="3" id="KW-1185">Reference proteome</keyword>
<feature type="transmembrane region" description="Helical" evidence="1">
    <location>
        <begin position="80"/>
        <end position="98"/>
    </location>
</feature>
<dbReference type="AlphaFoldDB" id="A0ABD2NBM0"/>
<organism evidence="2 3">
    <name type="scientific">Cryptolaemus montrouzieri</name>
    <dbReference type="NCBI Taxonomy" id="559131"/>
    <lineage>
        <taxon>Eukaryota</taxon>
        <taxon>Metazoa</taxon>
        <taxon>Ecdysozoa</taxon>
        <taxon>Arthropoda</taxon>
        <taxon>Hexapoda</taxon>
        <taxon>Insecta</taxon>
        <taxon>Pterygota</taxon>
        <taxon>Neoptera</taxon>
        <taxon>Endopterygota</taxon>
        <taxon>Coleoptera</taxon>
        <taxon>Polyphaga</taxon>
        <taxon>Cucujiformia</taxon>
        <taxon>Coccinelloidea</taxon>
        <taxon>Coccinellidae</taxon>
        <taxon>Scymninae</taxon>
        <taxon>Scymnini</taxon>
        <taxon>Cryptolaemus</taxon>
    </lineage>
</organism>
<name>A0ABD2NBM0_9CUCU</name>
<evidence type="ECO:0000313" key="2">
    <source>
        <dbReference type="EMBL" id="KAL3275939.1"/>
    </source>
</evidence>
<comment type="caution">
    <text evidence="2">The sequence shown here is derived from an EMBL/GenBank/DDBJ whole genome shotgun (WGS) entry which is preliminary data.</text>
</comment>
<keyword evidence="1" id="KW-0472">Membrane</keyword>
<dbReference type="Proteomes" id="UP001516400">
    <property type="component" value="Unassembled WGS sequence"/>
</dbReference>
<evidence type="ECO:0000313" key="3">
    <source>
        <dbReference type="Proteomes" id="UP001516400"/>
    </source>
</evidence>
<proteinExistence type="predicted"/>
<gene>
    <name evidence="2" type="ORF">HHI36_020673</name>
</gene>
<accession>A0ABD2NBM0</accession>
<feature type="non-terminal residue" evidence="2">
    <location>
        <position position="1"/>
    </location>
</feature>
<evidence type="ECO:0000256" key="1">
    <source>
        <dbReference type="SAM" id="Phobius"/>
    </source>
</evidence>
<feature type="transmembrane region" description="Helical" evidence="1">
    <location>
        <begin position="44"/>
        <end position="68"/>
    </location>
</feature>
<feature type="non-terminal residue" evidence="2">
    <location>
        <position position="106"/>
    </location>
</feature>
<keyword evidence="1" id="KW-0812">Transmembrane</keyword>